<sequence length="800" mass="92049">MWAKELKDSPQPNIDGKLDDEVWKSANAEKTVHFTQRSPENGAQSSLETKISLYYNDDAIYVAAWLYDDEVEKIGRELGDRDSGFGVNSDFFALYFDTYQSEISAVSFVVSASGVQTDRILINGDNDNSWNAVWESGVSKDENGWYAEFKIPYAALRFPKKEVQEWGVNFMRRSIRLNEWSFWNHIDRDIAGFENQFGVLKGIKNIKPPLRLSLSPYLTGYAQNLSDDTKWSSRVTGGMDLKWGINESFTLDMMMIPDFGQVRADNKILNLGPFEVRYDENRQFFTEGTDLFQKGNIFYSRRIGQSFDILEENTVSDEEEIIDSPSDAPIINAAKISGRTNDGIGIGFLNAVTNQTYATVENTTTGETREIIADPVTNFNVLVVDKLLPNNSNVSFTNTNVFRDGKGSRSNVSAGQLSLNSKDNTYFFNSTVAYSHVSDWDDEENIREVTPGFKLNMGAGKQSGKIRYGLWSNLESDTYNPNDLGFLRSPNEVSFGGEFGYVNNNPKSDYLNSFRSWTNISQSSLYKPFKYQSTEISSNFRARNKSFWTVFGFMNWEVGDGYDYFGPQQDIEKGYFYVREPSFVVNTGLESDSRKTFYFETNAGMWRRPSRNQTDNWFNLELNFRVNNQFSFVIQQNHSWARDEEGYVDETYNTAGELEDVIYGQRDIRNVTSSIRGKYSFTPTMGLNFRVRHYWSKVNYEKYAKLGTDGYLYPTNYSNFDESGVDQNNRNYSAFNTEVTFNWYWAPGSVLSLMWKNQLESDQSVLSKSYFDEVNNIFDQSQDTIFSLRILYFLDYAYLF</sequence>
<evidence type="ECO:0000313" key="4">
    <source>
        <dbReference type="Proteomes" id="UP000245535"/>
    </source>
</evidence>
<accession>A0A315ZIY1</accession>
<dbReference type="EMBL" id="QGDO01000001">
    <property type="protein sequence ID" value="PWJ44788.1"/>
    <property type="molecule type" value="Genomic_DNA"/>
</dbReference>
<proteinExistence type="predicted"/>
<dbReference type="Gene3D" id="2.60.40.1190">
    <property type="match status" value="1"/>
</dbReference>
<keyword evidence="4" id="KW-1185">Reference proteome</keyword>
<comment type="caution">
    <text evidence="3">The sequence shown here is derived from an EMBL/GenBank/DDBJ whole genome shotgun (WGS) entry which is preliminary data.</text>
</comment>
<dbReference type="Pfam" id="PF19313">
    <property type="entry name" value="DUF5916"/>
    <property type="match status" value="1"/>
</dbReference>
<dbReference type="InterPro" id="IPR045670">
    <property type="entry name" value="DUF5916"/>
</dbReference>
<protein>
    <submittedName>
        <fullName evidence="3">Carbohydrate binding protein with CBM9 domain</fullName>
    </submittedName>
</protein>
<dbReference type="GO" id="GO:0016052">
    <property type="term" value="P:carbohydrate catabolic process"/>
    <property type="evidence" value="ECO:0007669"/>
    <property type="project" value="InterPro"/>
</dbReference>
<organism evidence="3 4">
    <name type="scientific">Sediminitomix flava</name>
    <dbReference type="NCBI Taxonomy" id="379075"/>
    <lineage>
        <taxon>Bacteria</taxon>
        <taxon>Pseudomonadati</taxon>
        <taxon>Bacteroidota</taxon>
        <taxon>Cytophagia</taxon>
        <taxon>Cytophagales</taxon>
        <taxon>Flammeovirgaceae</taxon>
        <taxon>Sediminitomix</taxon>
    </lineage>
</organism>
<evidence type="ECO:0000313" key="3">
    <source>
        <dbReference type="EMBL" id="PWJ44788.1"/>
    </source>
</evidence>
<dbReference type="InterPro" id="IPR010502">
    <property type="entry name" value="Carb-bd_dom_fam9"/>
</dbReference>
<feature type="domain" description="DUF5916" evidence="2">
    <location>
        <begin position="208"/>
        <end position="797"/>
    </location>
</feature>
<gene>
    <name evidence="3" type="ORF">BC781_1011159</name>
</gene>
<dbReference type="Pfam" id="PF06452">
    <property type="entry name" value="CBM9_1"/>
    <property type="match status" value="1"/>
</dbReference>
<evidence type="ECO:0000259" key="1">
    <source>
        <dbReference type="Pfam" id="PF06452"/>
    </source>
</evidence>
<dbReference type="SUPFAM" id="SSF49344">
    <property type="entry name" value="CBD9-like"/>
    <property type="match status" value="1"/>
</dbReference>
<dbReference type="AlphaFoldDB" id="A0A315ZIY1"/>
<dbReference type="GO" id="GO:0030246">
    <property type="term" value="F:carbohydrate binding"/>
    <property type="evidence" value="ECO:0007669"/>
    <property type="project" value="InterPro"/>
</dbReference>
<dbReference type="CDD" id="cd09618">
    <property type="entry name" value="CBM9_like_2"/>
    <property type="match status" value="1"/>
</dbReference>
<name>A0A315ZIY1_SEDFL</name>
<dbReference type="Proteomes" id="UP000245535">
    <property type="component" value="Unassembled WGS sequence"/>
</dbReference>
<dbReference type="GO" id="GO:0004553">
    <property type="term" value="F:hydrolase activity, hydrolyzing O-glycosyl compounds"/>
    <property type="evidence" value="ECO:0007669"/>
    <property type="project" value="InterPro"/>
</dbReference>
<evidence type="ECO:0000259" key="2">
    <source>
        <dbReference type="Pfam" id="PF19313"/>
    </source>
</evidence>
<reference evidence="3 4" key="1">
    <citation type="submission" date="2018-03" db="EMBL/GenBank/DDBJ databases">
        <title>Genomic Encyclopedia of Archaeal and Bacterial Type Strains, Phase II (KMG-II): from individual species to whole genera.</title>
        <authorList>
            <person name="Goeker M."/>
        </authorList>
    </citation>
    <scope>NUCLEOTIDE SEQUENCE [LARGE SCALE GENOMIC DNA]</scope>
    <source>
        <strain evidence="3 4">DSM 28229</strain>
    </source>
</reference>
<feature type="domain" description="Carbohydrate-binding" evidence="1">
    <location>
        <begin position="14"/>
        <end position="170"/>
    </location>
</feature>